<evidence type="ECO:0000256" key="1">
    <source>
        <dbReference type="ARBA" id="ARBA00004141"/>
    </source>
</evidence>
<keyword evidence="5 7" id="KW-0472">Membrane</keyword>
<name>A0A4W5RUH5_9TELE</name>
<keyword evidence="9" id="KW-1185">Reference proteome</keyword>
<reference evidence="9" key="1">
    <citation type="submission" date="2018-06" db="EMBL/GenBank/DDBJ databases">
        <title>Genome assembly of Danube salmon.</title>
        <authorList>
            <person name="Macqueen D.J."/>
            <person name="Gundappa M.K."/>
        </authorList>
    </citation>
    <scope>NUCLEOTIDE SEQUENCE [LARGE SCALE GENOMIC DNA]</scope>
</reference>
<evidence type="ECO:0000256" key="7">
    <source>
        <dbReference type="SAM" id="Phobius"/>
    </source>
</evidence>
<feature type="compositionally biased region" description="Low complexity" evidence="6">
    <location>
        <begin position="237"/>
        <end position="254"/>
    </location>
</feature>
<dbReference type="GO" id="GO:0016020">
    <property type="term" value="C:membrane"/>
    <property type="evidence" value="ECO:0007669"/>
    <property type="project" value="UniProtKB-SubCell"/>
</dbReference>
<protein>
    <submittedName>
        <fullName evidence="8">Transmembrane protein 200B</fullName>
    </submittedName>
</protein>
<sequence>MKTQKAGAPGGPTPSSPFPRQRMSGFSLRGRKKKEGLIQGKLRIRSVPGAFLVLGVIVVVVGTALAVAGYWPYRTHRSSQLLGLGQQGSGSVDRAAGGRGKGVSEPHLIHSERMKLLGPVIMGVGLFILICANTVLYENRDRETQMLLAQMQSVICSVSAAVPSADLSDMAAANSMARHYQWVSSLPATHLNILYLQQLASSEPMLQTTRDSREEERADYTYQQATVQTEALHHQESASTPSLHSSHSNSCNSSKTDFNTRWGGGDDEPGVGGSSPDPQPAHLFKLNNCLVSASSMSTLGGDDWSEVTAMLPRRSHSLSYRTYPGPHGPQTVIRLQEGAMRPGRPGAGPQIVRPKPTRRERSLDVCVNMVGCVETPELTPVEEQKHRSWPRLDLGCARRYLKLDNKEDSVDRLLDQLEQQCSQWDKSFGINLSFVAKALLVSRTQQAHPNVGGGNPF</sequence>
<dbReference type="Proteomes" id="UP000314982">
    <property type="component" value="Unassembled WGS sequence"/>
</dbReference>
<evidence type="ECO:0000313" key="8">
    <source>
        <dbReference type="Ensembl" id="ENSHHUP00000088359.1"/>
    </source>
</evidence>
<dbReference type="Pfam" id="PF10177">
    <property type="entry name" value="DUF2371"/>
    <property type="match status" value="1"/>
</dbReference>
<dbReference type="Ensembl" id="ENSHHUT00000091109.1">
    <property type="protein sequence ID" value="ENSHHUP00000088359.1"/>
    <property type="gene ID" value="ENSHHUG00000051063.1"/>
</dbReference>
<feature type="transmembrane region" description="Helical" evidence="7">
    <location>
        <begin position="116"/>
        <end position="137"/>
    </location>
</feature>
<evidence type="ECO:0000256" key="4">
    <source>
        <dbReference type="ARBA" id="ARBA00022989"/>
    </source>
</evidence>
<evidence type="ECO:0000256" key="6">
    <source>
        <dbReference type="SAM" id="MobiDB-lite"/>
    </source>
</evidence>
<dbReference type="PANTHER" id="PTHR31815:SF3">
    <property type="entry name" value="TRANSMEMBRANE PROTEIN 200B"/>
    <property type="match status" value="1"/>
</dbReference>
<dbReference type="STRING" id="62062.ENSHHUP00000088359"/>
<dbReference type="GeneTree" id="ENSGT00530000063698"/>
<evidence type="ECO:0000313" key="9">
    <source>
        <dbReference type="Proteomes" id="UP000314982"/>
    </source>
</evidence>
<reference evidence="8" key="2">
    <citation type="submission" date="2025-08" db="UniProtKB">
        <authorList>
            <consortium name="Ensembl"/>
        </authorList>
    </citation>
    <scope>IDENTIFICATION</scope>
</reference>
<reference evidence="8" key="3">
    <citation type="submission" date="2025-09" db="UniProtKB">
        <authorList>
            <consortium name="Ensembl"/>
        </authorList>
    </citation>
    <scope>IDENTIFICATION</scope>
</reference>
<keyword evidence="4 7" id="KW-1133">Transmembrane helix</keyword>
<dbReference type="PANTHER" id="PTHR31815">
    <property type="entry name" value="AGAP005329-PA"/>
    <property type="match status" value="1"/>
</dbReference>
<organism evidence="8 9">
    <name type="scientific">Hucho hucho</name>
    <name type="common">huchen</name>
    <dbReference type="NCBI Taxonomy" id="62062"/>
    <lineage>
        <taxon>Eukaryota</taxon>
        <taxon>Metazoa</taxon>
        <taxon>Chordata</taxon>
        <taxon>Craniata</taxon>
        <taxon>Vertebrata</taxon>
        <taxon>Euteleostomi</taxon>
        <taxon>Actinopterygii</taxon>
        <taxon>Neopterygii</taxon>
        <taxon>Teleostei</taxon>
        <taxon>Protacanthopterygii</taxon>
        <taxon>Salmoniformes</taxon>
        <taxon>Salmonidae</taxon>
        <taxon>Salmoninae</taxon>
        <taxon>Hucho</taxon>
    </lineage>
</organism>
<comment type="similarity">
    <text evidence="2">Belongs to the TMEM200 family.</text>
</comment>
<evidence type="ECO:0000256" key="5">
    <source>
        <dbReference type="ARBA" id="ARBA00023136"/>
    </source>
</evidence>
<evidence type="ECO:0000256" key="2">
    <source>
        <dbReference type="ARBA" id="ARBA00005308"/>
    </source>
</evidence>
<comment type="subcellular location">
    <subcellularLocation>
        <location evidence="1">Membrane</location>
        <topology evidence="1">Multi-pass membrane protein</topology>
    </subcellularLocation>
</comment>
<feature type="region of interest" description="Disordered" evidence="6">
    <location>
        <begin position="84"/>
        <end position="104"/>
    </location>
</feature>
<feature type="region of interest" description="Disordered" evidence="6">
    <location>
        <begin position="1"/>
        <end position="30"/>
    </location>
</feature>
<accession>A0A4W5RUH5</accession>
<feature type="region of interest" description="Disordered" evidence="6">
    <location>
        <begin position="231"/>
        <end position="280"/>
    </location>
</feature>
<dbReference type="InterPro" id="IPR018787">
    <property type="entry name" value="DUF2371_TMEM200"/>
</dbReference>
<proteinExistence type="inferred from homology"/>
<feature type="transmembrane region" description="Helical" evidence="7">
    <location>
        <begin position="51"/>
        <end position="73"/>
    </location>
</feature>
<keyword evidence="3 7" id="KW-0812">Transmembrane</keyword>
<dbReference type="AlphaFoldDB" id="A0A4W5RUH5"/>
<evidence type="ECO:0000256" key="3">
    <source>
        <dbReference type="ARBA" id="ARBA00022692"/>
    </source>
</evidence>